<organism evidence="3 4">
    <name type="scientific">Boletus edulis BED1</name>
    <dbReference type="NCBI Taxonomy" id="1328754"/>
    <lineage>
        <taxon>Eukaryota</taxon>
        <taxon>Fungi</taxon>
        <taxon>Dikarya</taxon>
        <taxon>Basidiomycota</taxon>
        <taxon>Agaricomycotina</taxon>
        <taxon>Agaricomycetes</taxon>
        <taxon>Agaricomycetidae</taxon>
        <taxon>Boletales</taxon>
        <taxon>Boletineae</taxon>
        <taxon>Boletaceae</taxon>
        <taxon>Boletoideae</taxon>
        <taxon>Boletus</taxon>
    </lineage>
</organism>
<comment type="caution">
    <text evidence="3">The sequence shown here is derived from an EMBL/GenBank/DDBJ whole genome shotgun (WGS) entry which is preliminary data.</text>
</comment>
<keyword evidence="2" id="KW-0812">Transmembrane</keyword>
<reference evidence="3" key="2">
    <citation type="journal article" date="2020" name="Nat. Commun.">
        <title>Large-scale genome sequencing of mycorrhizal fungi provides insights into the early evolution of symbiotic traits.</title>
        <authorList>
            <person name="Miyauchi S."/>
            <person name="Kiss E."/>
            <person name="Kuo A."/>
            <person name="Drula E."/>
            <person name="Kohler A."/>
            <person name="Sanchez-Garcia M."/>
            <person name="Morin E."/>
            <person name="Andreopoulos B."/>
            <person name="Barry K.W."/>
            <person name="Bonito G."/>
            <person name="Buee M."/>
            <person name="Carver A."/>
            <person name="Chen C."/>
            <person name="Cichocki N."/>
            <person name="Clum A."/>
            <person name="Culley D."/>
            <person name="Crous P.W."/>
            <person name="Fauchery L."/>
            <person name="Girlanda M."/>
            <person name="Hayes R.D."/>
            <person name="Keri Z."/>
            <person name="LaButti K."/>
            <person name="Lipzen A."/>
            <person name="Lombard V."/>
            <person name="Magnuson J."/>
            <person name="Maillard F."/>
            <person name="Murat C."/>
            <person name="Nolan M."/>
            <person name="Ohm R.A."/>
            <person name="Pangilinan J."/>
            <person name="Pereira M.F."/>
            <person name="Perotto S."/>
            <person name="Peter M."/>
            <person name="Pfister S."/>
            <person name="Riley R."/>
            <person name="Sitrit Y."/>
            <person name="Stielow J.B."/>
            <person name="Szollosi G."/>
            <person name="Zifcakova L."/>
            <person name="Stursova M."/>
            <person name="Spatafora J.W."/>
            <person name="Tedersoo L."/>
            <person name="Vaario L.M."/>
            <person name="Yamada A."/>
            <person name="Yan M."/>
            <person name="Wang P."/>
            <person name="Xu J."/>
            <person name="Bruns T."/>
            <person name="Baldrian P."/>
            <person name="Vilgalys R."/>
            <person name="Dunand C."/>
            <person name="Henrissat B."/>
            <person name="Grigoriev I.V."/>
            <person name="Hibbett D."/>
            <person name="Nagy L.G."/>
            <person name="Martin F.M."/>
        </authorList>
    </citation>
    <scope>NUCLEOTIDE SEQUENCE</scope>
    <source>
        <strain evidence="3">BED1</strain>
    </source>
</reference>
<dbReference type="Proteomes" id="UP001194468">
    <property type="component" value="Unassembled WGS sequence"/>
</dbReference>
<reference evidence="3" key="1">
    <citation type="submission" date="2019-10" db="EMBL/GenBank/DDBJ databases">
        <authorList>
            <consortium name="DOE Joint Genome Institute"/>
            <person name="Kuo A."/>
            <person name="Miyauchi S."/>
            <person name="Kiss E."/>
            <person name="Drula E."/>
            <person name="Kohler A."/>
            <person name="Sanchez-Garcia M."/>
            <person name="Andreopoulos B."/>
            <person name="Barry K.W."/>
            <person name="Bonito G."/>
            <person name="Buee M."/>
            <person name="Carver A."/>
            <person name="Chen C."/>
            <person name="Cichocki N."/>
            <person name="Clum A."/>
            <person name="Culley D."/>
            <person name="Crous P.W."/>
            <person name="Fauchery L."/>
            <person name="Girlanda M."/>
            <person name="Hayes R."/>
            <person name="Keri Z."/>
            <person name="LaButti K."/>
            <person name="Lipzen A."/>
            <person name="Lombard V."/>
            <person name="Magnuson J."/>
            <person name="Maillard F."/>
            <person name="Morin E."/>
            <person name="Murat C."/>
            <person name="Nolan M."/>
            <person name="Ohm R."/>
            <person name="Pangilinan J."/>
            <person name="Pereira M."/>
            <person name="Perotto S."/>
            <person name="Peter M."/>
            <person name="Riley R."/>
            <person name="Sitrit Y."/>
            <person name="Stielow B."/>
            <person name="Szollosi G."/>
            <person name="Zifcakova L."/>
            <person name="Stursova M."/>
            <person name="Spatafora J.W."/>
            <person name="Tedersoo L."/>
            <person name="Vaario L.-M."/>
            <person name="Yamada A."/>
            <person name="Yan M."/>
            <person name="Wang P."/>
            <person name="Xu J."/>
            <person name="Bruns T."/>
            <person name="Baldrian P."/>
            <person name="Vilgalys R."/>
            <person name="Henrissat B."/>
            <person name="Grigoriev I.V."/>
            <person name="Hibbett D."/>
            <person name="Nagy L.G."/>
            <person name="Martin F.M."/>
        </authorList>
    </citation>
    <scope>NUCLEOTIDE SEQUENCE</scope>
    <source>
        <strain evidence="3">BED1</strain>
    </source>
</reference>
<feature type="compositionally biased region" description="Polar residues" evidence="1">
    <location>
        <begin position="221"/>
        <end position="230"/>
    </location>
</feature>
<keyword evidence="2" id="KW-1133">Transmembrane helix</keyword>
<proteinExistence type="predicted"/>
<dbReference type="EMBL" id="WHUW01000004">
    <property type="protein sequence ID" value="KAF8447221.1"/>
    <property type="molecule type" value="Genomic_DNA"/>
</dbReference>
<gene>
    <name evidence="3" type="ORF">L210DRAFT_3757190</name>
</gene>
<feature type="transmembrane region" description="Helical" evidence="2">
    <location>
        <begin position="60"/>
        <end position="79"/>
    </location>
</feature>
<sequence>MSITRAGLRPLHRQFATPLHTFTPAHARLRHRYVPPPIPLRRLHVRTLSYTFIPRLARSLSVPIVVLIIAASGLAYVNYKLKQLCKWIKDSLSNGLGAGTNLIKWASNRVKSVAAQAYYKLKQLYKRIPGWLFNVLDAGTNLIKSASNGIQFVAAQVYAKTPGILSTVQNTVTNIINLASDGIKSVPANVPTVKLPEISPPQFLKHLFPSSDATRHDHDSSSQGSRNSRK</sequence>
<feature type="region of interest" description="Disordered" evidence="1">
    <location>
        <begin position="209"/>
        <end position="230"/>
    </location>
</feature>
<accession>A0AAD4GJ55</accession>
<evidence type="ECO:0000256" key="1">
    <source>
        <dbReference type="SAM" id="MobiDB-lite"/>
    </source>
</evidence>
<evidence type="ECO:0000313" key="4">
    <source>
        <dbReference type="Proteomes" id="UP001194468"/>
    </source>
</evidence>
<evidence type="ECO:0000313" key="3">
    <source>
        <dbReference type="EMBL" id="KAF8447221.1"/>
    </source>
</evidence>
<evidence type="ECO:0000256" key="2">
    <source>
        <dbReference type="SAM" id="Phobius"/>
    </source>
</evidence>
<dbReference type="AlphaFoldDB" id="A0AAD4GJ55"/>
<keyword evidence="4" id="KW-1185">Reference proteome</keyword>
<keyword evidence="2" id="KW-0472">Membrane</keyword>
<protein>
    <submittedName>
        <fullName evidence="3">Uncharacterized protein</fullName>
    </submittedName>
</protein>
<name>A0AAD4GJ55_BOLED</name>